<accession>A0A7J6VVY2</accession>
<gene>
    <name evidence="2" type="ORF">FRX31_021402</name>
</gene>
<comment type="caution">
    <text evidence="2">The sequence shown here is derived from an EMBL/GenBank/DDBJ whole genome shotgun (WGS) entry which is preliminary data.</text>
</comment>
<evidence type="ECO:0000256" key="1">
    <source>
        <dbReference type="SAM" id="MobiDB-lite"/>
    </source>
</evidence>
<dbReference type="AlphaFoldDB" id="A0A7J6VVY2"/>
<sequence length="199" mass="21121">MAELTMMMKQMFEHQNQMFEVQDAKFAHLLSINQAAPTQLALPPGVLPTTTSVSTQGSHQSDQTDPSSSVFLPPAADQNLSLRLYNTRSQVGIIANSNQPASTLPSLVNSNQPASTLPSLVSSSSNPHPQVTEAMISAPLTSIPSIDSGLVNLPPLVPITTQTKGKDVLHTTLTSLLQADGSRDTPLESPITLENITAD</sequence>
<organism evidence="2 3">
    <name type="scientific">Thalictrum thalictroides</name>
    <name type="common">Rue-anemone</name>
    <name type="synonym">Anemone thalictroides</name>
    <dbReference type="NCBI Taxonomy" id="46969"/>
    <lineage>
        <taxon>Eukaryota</taxon>
        <taxon>Viridiplantae</taxon>
        <taxon>Streptophyta</taxon>
        <taxon>Embryophyta</taxon>
        <taxon>Tracheophyta</taxon>
        <taxon>Spermatophyta</taxon>
        <taxon>Magnoliopsida</taxon>
        <taxon>Ranunculales</taxon>
        <taxon>Ranunculaceae</taxon>
        <taxon>Thalictroideae</taxon>
        <taxon>Thalictrum</taxon>
    </lineage>
</organism>
<feature type="compositionally biased region" description="Polar residues" evidence="1">
    <location>
        <begin position="48"/>
        <end position="70"/>
    </location>
</feature>
<evidence type="ECO:0000313" key="2">
    <source>
        <dbReference type="EMBL" id="KAF5189013.1"/>
    </source>
</evidence>
<evidence type="ECO:0000313" key="3">
    <source>
        <dbReference type="Proteomes" id="UP000554482"/>
    </source>
</evidence>
<reference evidence="2 3" key="1">
    <citation type="submission" date="2020-06" db="EMBL/GenBank/DDBJ databases">
        <title>Transcriptomic and genomic resources for Thalictrum thalictroides and T. hernandezii: Facilitating candidate gene discovery in an emerging model plant lineage.</title>
        <authorList>
            <person name="Arias T."/>
            <person name="Riano-Pachon D.M."/>
            <person name="Di Stilio V.S."/>
        </authorList>
    </citation>
    <scope>NUCLEOTIDE SEQUENCE [LARGE SCALE GENOMIC DNA]</scope>
    <source>
        <strain evidence="3">cv. WT478/WT964</strain>
        <tissue evidence="2">Leaves</tissue>
    </source>
</reference>
<dbReference type="Proteomes" id="UP000554482">
    <property type="component" value="Unassembled WGS sequence"/>
</dbReference>
<protein>
    <submittedName>
        <fullName evidence="2">Uncharacterized protein</fullName>
    </submittedName>
</protein>
<keyword evidence="3" id="KW-1185">Reference proteome</keyword>
<feature type="region of interest" description="Disordered" evidence="1">
    <location>
        <begin position="40"/>
        <end position="73"/>
    </location>
</feature>
<name>A0A7J6VVY2_THATH</name>
<dbReference type="EMBL" id="JABWDY010026070">
    <property type="protein sequence ID" value="KAF5189013.1"/>
    <property type="molecule type" value="Genomic_DNA"/>
</dbReference>
<proteinExistence type="predicted"/>